<keyword evidence="1" id="KW-0378">Hydrolase</keyword>
<dbReference type="PANTHER" id="PTHR11373">
    <property type="entry name" value="DEOXYNUCLEOSIDE TRIPHOSPHATE TRIPHOSPHOHYDROLASE"/>
    <property type="match status" value="1"/>
</dbReference>
<dbReference type="SUPFAM" id="SSF109604">
    <property type="entry name" value="HD-domain/PDEase-like"/>
    <property type="match status" value="1"/>
</dbReference>
<feature type="domain" description="HD/PDEase" evidence="2">
    <location>
        <begin position="60"/>
        <end position="266"/>
    </location>
</feature>
<dbReference type="Proteomes" id="UP001206312">
    <property type="component" value="Unassembled WGS sequence"/>
</dbReference>
<dbReference type="Gene3D" id="1.10.3210.10">
    <property type="entry name" value="Hypothetical protein af1432"/>
    <property type="match status" value="1"/>
</dbReference>
<dbReference type="InterPro" id="IPR006674">
    <property type="entry name" value="HD_domain"/>
</dbReference>
<protein>
    <submittedName>
        <fullName evidence="3">DNTP triphosphohydrolase</fullName>
    </submittedName>
</protein>
<evidence type="ECO:0000313" key="4">
    <source>
        <dbReference type="Proteomes" id="UP001206312"/>
    </source>
</evidence>
<reference evidence="3 4" key="1">
    <citation type="submission" date="2022-06" db="EMBL/GenBank/DDBJ databases">
        <authorList>
            <person name="Xuan X."/>
        </authorList>
    </citation>
    <scope>NUCLEOTIDE SEQUENCE [LARGE SCALE GENOMIC DNA]</scope>
    <source>
        <strain evidence="3 4">2V75</strain>
    </source>
</reference>
<dbReference type="EMBL" id="JAMXIB010000003">
    <property type="protein sequence ID" value="MCO5724375.1"/>
    <property type="molecule type" value="Genomic_DNA"/>
</dbReference>
<dbReference type="InterPro" id="IPR023293">
    <property type="entry name" value="dGTP_triP_hydro_central_sf"/>
</dbReference>
<comment type="caution">
    <text evidence="3">The sequence shown here is derived from an EMBL/GenBank/DDBJ whole genome shotgun (WGS) entry which is preliminary data.</text>
</comment>
<evidence type="ECO:0000313" key="3">
    <source>
        <dbReference type="EMBL" id="MCO5724375.1"/>
    </source>
</evidence>
<organism evidence="3 4">
    <name type="scientific">Robiginitalea marina</name>
    <dbReference type="NCBI Taxonomy" id="2954105"/>
    <lineage>
        <taxon>Bacteria</taxon>
        <taxon>Pseudomonadati</taxon>
        <taxon>Bacteroidota</taxon>
        <taxon>Flavobacteriia</taxon>
        <taxon>Flavobacteriales</taxon>
        <taxon>Flavobacteriaceae</taxon>
        <taxon>Robiginitalea</taxon>
    </lineage>
</organism>
<dbReference type="InterPro" id="IPR050135">
    <property type="entry name" value="dGTPase-like"/>
</dbReference>
<dbReference type="Pfam" id="PF01966">
    <property type="entry name" value="HD"/>
    <property type="match status" value="1"/>
</dbReference>
<sequence>MHWEQLLSLRRQGDRHKRLRKEQDPTRLGFEVDYDRIIFSPYFRSLQDKTQVIPLSKTDFVHTRLTHSLEVSVVGRSLGRLAGSRLLEKHPHLAEVHGYQANDFGAIVAAAALAHDIGNPPFGHSGEKAIGNFFTRGPGQQYREALTEKQYEDLVRFEGNAYGLRLLTASRTGVPGGLRLSYATLGAFMKYPKESLPWKKGGPIAAKKFGVFQTEVETFRQIAMELGLLSTGAADPGGYCRHPLTYLVEAADDICYTIIDFEDGINLGLVPEDYALEYLIKLVQDSINTEKYRGIASMPDRIGYLRAIAINTLVQDAVRVFMEEEEALLRGELPVALLEKSRYRAQVEDIINLSVERIYRAPEVVEKEVAGYRILSDILEVTTAALVAKHEGRASSYDNLILQMLPIEGRQPEAGSVYEALLQACGFVASLSDRAAVHIHNKISGKHLHDQNL</sequence>
<dbReference type="InterPro" id="IPR027432">
    <property type="entry name" value="dGTP_triphosphohydrolase_C"/>
</dbReference>
<proteinExistence type="predicted"/>
<evidence type="ECO:0000256" key="1">
    <source>
        <dbReference type="ARBA" id="ARBA00022801"/>
    </source>
</evidence>
<dbReference type="RefSeq" id="WP_252740783.1">
    <property type="nucleotide sequence ID" value="NZ_JAMXIB010000003.1"/>
</dbReference>
<accession>A0ABT1AWE9</accession>
<dbReference type="NCBIfam" id="TIGR01353">
    <property type="entry name" value="dGTP_triPase"/>
    <property type="match status" value="1"/>
</dbReference>
<evidence type="ECO:0000259" key="2">
    <source>
        <dbReference type="SMART" id="SM00471"/>
    </source>
</evidence>
<gene>
    <name evidence="3" type="primary">dgt</name>
    <name evidence="3" type="ORF">NG653_05880</name>
</gene>
<dbReference type="InterPro" id="IPR003607">
    <property type="entry name" value="HD/PDEase_dom"/>
</dbReference>
<dbReference type="PANTHER" id="PTHR11373:SF32">
    <property type="entry name" value="DEOXYGUANOSINETRIPHOSPHATE TRIPHOSPHOHYDROLASE"/>
    <property type="match status" value="1"/>
</dbReference>
<dbReference type="InterPro" id="IPR006261">
    <property type="entry name" value="dGTPase"/>
</dbReference>
<dbReference type="Gene3D" id="1.10.3550.10">
    <property type="entry name" value="eoxyguanosinetriphosphate triphosphohydrolase domain-like"/>
    <property type="match status" value="1"/>
</dbReference>
<dbReference type="SMART" id="SM00471">
    <property type="entry name" value="HDc"/>
    <property type="match status" value="1"/>
</dbReference>
<name>A0ABT1AWE9_9FLAO</name>
<keyword evidence="4" id="KW-1185">Reference proteome</keyword>
<dbReference type="Gene3D" id="1.10.3410.10">
    <property type="entry name" value="putative deoxyguanosinetriphosphate triphosphohydrolase like domain"/>
    <property type="match status" value="1"/>
</dbReference>